<proteinExistence type="predicted"/>
<evidence type="ECO:0000256" key="2">
    <source>
        <dbReference type="SAM" id="MobiDB-lite"/>
    </source>
</evidence>
<reference evidence="4 5" key="1">
    <citation type="submission" date="2015-03" db="EMBL/GenBank/DDBJ databases">
        <title>Draft genome of the nematode, Opisthorchis viverrini.</title>
        <authorList>
            <person name="Mitreva M."/>
        </authorList>
    </citation>
    <scope>NUCLEOTIDE SEQUENCE [LARGE SCALE GENOMIC DNA]</scope>
    <source>
        <strain evidence="4">Khon Kaen</strain>
    </source>
</reference>
<evidence type="ECO:0000259" key="3">
    <source>
        <dbReference type="PROSITE" id="PS50001"/>
    </source>
</evidence>
<dbReference type="EMBL" id="KV897985">
    <property type="protein sequence ID" value="OON16305.1"/>
    <property type="molecule type" value="Genomic_DNA"/>
</dbReference>
<dbReference type="Proteomes" id="UP000243686">
    <property type="component" value="Unassembled WGS sequence"/>
</dbReference>
<feature type="compositionally biased region" description="Basic and acidic residues" evidence="2">
    <location>
        <begin position="42"/>
        <end position="57"/>
    </location>
</feature>
<dbReference type="InterPro" id="IPR036860">
    <property type="entry name" value="SH2_dom_sf"/>
</dbReference>
<gene>
    <name evidence="4" type="ORF">X801_07884</name>
</gene>
<dbReference type="Pfam" id="PF00017">
    <property type="entry name" value="SH2"/>
    <property type="match status" value="1"/>
</dbReference>
<evidence type="ECO:0000313" key="4">
    <source>
        <dbReference type="EMBL" id="OON16305.1"/>
    </source>
</evidence>
<protein>
    <submittedName>
        <fullName evidence="4">SH2 domain protein</fullName>
    </submittedName>
</protein>
<feature type="domain" description="SH2" evidence="3">
    <location>
        <begin position="12"/>
        <end position="117"/>
    </location>
</feature>
<name>A0A1S8WPG2_OPIVI</name>
<dbReference type="AlphaFoldDB" id="A0A1S8WPG2"/>
<keyword evidence="1" id="KW-0727">SH2 domain</keyword>
<keyword evidence="5" id="KW-1185">Reference proteome</keyword>
<dbReference type="PROSITE" id="PS50001">
    <property type="entry name" value="SH2"/>
    <property type="match status" value="1"/>
</dbReference>
<evidence type="ECO:0000256" key="1">
    <source>
        <dbReference type="PROSITE-ProRule" id="PRU00191"/>
    </source>
</evidence>
<dbReference type="InterPro" id="IPR000980">
    <property type="entry name" value="SH2"/>
</dbReference>
<dbReference type="Gene3D" id="3.30.505.10">
    <property type="entry name" value="SH2 domain"/>
    <property type="match status" value="1"/>
</dbReference>
<feature type="non-terminal residue" evidence="4">
    <location>
        <position position="117"/>
    </location>
</feature>
<sequence length="117" mass="13344">MTRQVDINKEPWFHGVLPRTEVERLLQNQGDFLVRQTNKRVSGRDPNRPAREGRFDDQQQADDGAADSTLRAGGTTNRIVHRMVLSVYWHGHKHFILCGGDGTGRGWYLENGEFPSI</sequence>
<evidence type="ECO:0000313" key="5">
    <source>
        <dbReference type="Proteomes" id="UP000243686"/>
    </source>
</evidence>
<feature type="region of interest" description="Disordered" evidence="2">
    <location>
        <begin position="36"/>
        <end position="71"/>
    </location>
</feature>
<accession>A0A1S8WPG2</accession>
<organism evidence="4 5">
    <name type="scientific">Opisthorchis viverrini</name>
    <name type="common">Southeast Asian liver fluke</name>
    <dbReference type="NCBI Taxonomy" id="6198"/>
    <lineage>
        <taxon>Eukaryota</taxon>
        <taxon>Metazoa</taxon>
        <taxon>Spiralia</taxon>
        <taxon>Lophotrochozoa</taxon>
        <taxon>Platyhelminthes</taxon>
        <taxon>Trematoda</taxon>
        <taxon>Digenea</taxon>
        <taxon>Opisthorchiida</taxon>
        <taxon>Opisthorchiata</taxon>
        <taxon>Opisthorchiidae</taxon>
        <taxon>Opisthorchis</taxon>
    </lineage>
</organism>
<dbReference type="SUPFAM" id="SSF55550">
    <property type="entry name" value="SH2 domain"/>
    <property type="match status" value="1"/>
</dbReference>